<sequence length="312" mass="35026">MGETTFNCKCLRHCCMTQSSCTAAMSILSAVSLVTVTMLQTPWYKSAVKRHDTPSNGGNIHSQPLRLYVLTGYCLGALSAGLTWLTKFREVIQFYRPYSYTYIRVFLHFVAILSEGFYVTGVLYYNQSRVFILHSLPWTLARMGVAGIHIGILLQGSIHYCSTKDIETDGGYPAIIHSTTSDSDGSEEDHVMFEFPPMTFDGSANKDDISQTDEEGDLGNSYAVFPSTNTAMTYSTDGKRQMFEYTYCDSPADTSSEQDLEWDFECPVVHRDDRPLTSSLKYARMTMGSLKSISSLESDSGYEKVVDWFKRS</sequence>
<reference evidence="2 3" key="1">
    <citation type="journal article" date="2017" name="Nat. Ecol. Evol.">
        <title>Scallop genome provides insights into evolution of bilaterian karyotype and development.</title>
        <authorList>
            <person name="Wang S."/>
            <person name="Zhang J."/>
            <person name="Jiao W."/>
            <person name="Li J."/>
            <person name="Xun X."/>
            <person name="Sun Y."/>
            <person name="Guo X."/>
            <person name="Huan P."/>
            <person name="Dong B."/>
            <person name="Zhang L."/>
            <person name="Hu X."/>
            <person name="Sun X."/>
            <person name="Wang J."/>
            <person name="Zhao C."/>
            <person name="Wang Y."/>
            <person name="Wang D."/>
            <person name="Huang X."/>
            <person name="Wang R."/>
            <person name="Lv J."/>
            <person name="Li Y."/>
            <person name="Zhang Z."/>
            <person name="Liu B."/>
            <person name="Lu W."/>
            <person name="Hui Y."/>
            <person name="Liang J."/>
            <person name="Zhou Z."/>
            <person name="Hou R."/>
            <person name="Li X."/>
            <person name="Liu Y."/>
            <person name="Li H."/>
            <person name="Ning X."/>
            <person name="Lin Y."/>
            <person name="Zhao L."/>
            <person name="Xing Q."/>
            <person name="Dou J."/>
            <person name="Li Y."/>
            <person name="Mao J."/>
            <person name="Guo H."/>
            <person name="Dou H."/>
            <person name="Li T."/>
            <person name="Mu C."/>
            <person name="Jiang W."/>
            <person name="Fu Q."/>
            <person name="Fu X."/>
            <person name="Miao Y."/>
            <person name="Liu J."/>
            <person name="Yu Q."/>
            <person name="Li R."/>
            <person name="Liao H."/>
            <person name="Li X."/>
            <person name="Kong Y."/>
            <person name="Jiang Z."/>
            <person name="Chourrout D."/>
            <person name="Li R."/>
            <person name="Bao Z."/>
        </authorList>
    </citation>
    <scope>NUCLEOTIDE SEQUENCE [LARGE SCALE GENOMIC DNA]</scope>
    <source>
        <strain evidence="2 3">PY_sf001</strain>
    </source>
</reference>
<evidence type="ECO:0000256" key="1">
    <source>
        <dbReference type="SAM" id="Phobius"/>
    </source>
</evidence>
<evidence type="ECO:0000313" key="2">
    <source>
        <dbReference type="EMBL" id="OWF41097.1"/>
    </source>
</evidence>
<comment type="caution">
    <text evidence="2">The sequence shown here is derived from an EMBL/GenBank/DDBJ whole genome shotgun (WGS) entry which is preliminary data.</text>
</comment>
<name>A0A210PX80_MIZYE</name>
<keyword evidence="1" id="KW-0812">Transmembrane</keyword>
<dbReference type="AlphaFoldDB" id="A0A210PX80"/>
<keyword evidence="1" id="KW-0472">Membrane</keyword>
<keyword evidence="1" id="KW-1133">Transmembrane helix</keyword>
<feature type="transmembrane region" description="Helical" evidence="1">
    <location>
        <begin position="65"/>
        <end position="85"/>
    </location>
</feature>
<protein>
    <submittedName>
        <fullName evidence="2">Uncharacterized protein</fullName>
    </submittedName>
</protein>
<dbReference type="EMBL" id="NEDP02005424">
    <property type="protein sequence ID" value="OWF41097.1"/>
    <property type="molecule type" value="Genomic_DNA"/>
</dbReference>
<organism evidence="2 3">
    <name type="scientific">Mizuhopecten yessoensis</name>
    <name type="common">Japanese scallop</name>
    <name type="synonym">Patinopecten yessoensis</name>
    <dbReference type="NCBI Taxonomy" id="6573"/>
    <lineage>
        <taxon>Eukaryota</taxon>
        <taxon>Metazoa</taxon>
        <taxon>Spiralia</taxon>
        <taxon>Lophotrochozoa</taxon>
        <taxon>Mollusca</taxon>
        <taxon>Bivalvia</taxon>
        <taxon>Autobranchia</taxon>
        <taxon>Pteriomorphia</taxon>
        <taxon>Pectinida</taxon>
        <taxon>Pectinoidea</taxon>
        <taxon>Pectinidae</taxon>
        <taxon>Mizuhopecten</taxon>
    </lineage>
</organism>
<accession>A0A210PX80</accession>
<proteinExistence type="predicted"/>
<keyword evidence="3" id="KW-1185">Reference proteome</keyword>
<feature type="transmembrane region" description="Helical" evidence="1">
    <location>
        <begin position="105"/>
        <end position="125"/>
    </location>
</feature>
<dbReference type="OrthoDB" id="6104155at2759"/>
<gene>
    <name evidence="2" type="ORF">KP79_PYT21016</name>
</gene>
<evidence type="ECO:0000313" key="3">
    <source>
        <dbReference type="Proteomes" id="UP000242188"/>
    </source>
</evidence>
<dbReference type="Proteomes" id="UP000242188">
    <property type="component" value="Unassembled WGS sequence"/>
</dbReference>
<feature type="transmembrane region" description="Helical" evidence="1">
    <location>
        <begin position="21"/>
        <end position="45"/>
    </location>
</feature>